<organism evidence="1 2">
    <name type="scientific">Phytohabitans rumicis</name>
    <dbReference type="NCBI Taxonomy" id="1076125"/>
    <lineage>
        <taxon>Bacteria</taxon>
        <taxon>Bacillati</taxon>
        <taxon>Actinomycetota</taxon>
        <taxon>Actinomycetes</taxon>
        <taxon>Micromonosporales</taxon>
        <taxon>Micromonosporaceae</taxon>
    </lineage>
</organism>
<dbReference type="RefSeq" id="WP_173079284.1">
    <property type="nucleotide sequence ID" value="NZ_BAABJB010000013.1"/>
</dbReference>
<reference evidence="1 2" key="1">
    <citation type="submission" date="2020-03" db="EMBL/GenBank/DDBJ databases">
        <title>Whole genome shotgun sequence of Phytohabitans rumicis NBRC 108638.</title>
        <authorList>
            <person name="Komaki H."/>
            <person name="Tamura T."/>
        </authorList>
    </citation>
    <scope>NUCLEOTIDE SEQUENCE [LARGE SCALE GENOMIC DNA]</scope>
    <source>
        <strain evidence="1 2">NBRC 108638</strain>
    </source>
</reference>
<sequence length="69" mass="8210">MASWEQVREHLKQIEDFLVADRDGEIAEAEREAAAAASRGDEWWRKFYEDRLGRLKGHRFSWETERDTA</sequence>
<accession>A0A6V8L9X2</accession>
<dbReference type="EMBL" id="BLPG01000001">
    <property type="protein sequence ID" value="GFJ92410.1"/>
    <property type="molecule type" value="Genomic_DNA"/>
</dbReference>
<protein>
    <submittedName>
        <fullName evidence="1">Uncharacterized protein</fullName>
    </submittedName>
</protein>
<proteinExistence type="predicted"/>
<evidence type="ECO:0000313" key="1">
    <source>
        <dbReference type="EMBL" id="GFJ92410.1"/>
    </source>
</evidence>
<dbReference type="AlphaFoldDB" id="A0A6V8L9X2"/>
<comment type="caution">
    <text evidence="1">The sequence shown here is derived from an EMBL/GenBank/DDBJ whole genome shotgun (WGS) entry which is preliminary data.</text>
</comment>
<dbReference type="Proteomes" id="UP000482960">
    <property type="component" value="Unassembled WGS sequence"/>
</dbReference>
<keyword evidence="2" id="KW-1185">Reference proteome</keyword>
<reference evidence="1 2" key="2">
    <citation type="submission" date="2020-03" db="EMBL/GenBank/DDBJ databases">
        <authorList>
            <person name="Ichikawa N."/>
            <person name="Kimura A."/>
            <person name="Kitahashi Y."/>
            <person name="Uohara A."/>
        </authorList>
    </citation>
    <scope>NUCLEOTIDE SEQUENCE [LARGE SCALE GENOMIC DNA]</scope>
    <source>
        <strain evidence="1 2">NBRC 108638</strain>
    </source>
</reference>
<name>A0A6V8L9X2_9ACTN</name>
<evidence type="ECO:0000313" key="2">
    <source>
        <dbReference type="Proteomes" id="UP000482960"/>
    </source>
</evidence>
<gene>
    <name evidence="1" type="ORF">Prum_060520</name>
</gene>